<evidence type="ECO:0000313" key="2">
    <source>
        <dbReference type="Proteomes" id="UP000275078"/>
    </source>
</evidence>
<dbReference type="AlphaFoldDB" id="A0A3N4HBL4"/>
<dbReference type="EMBL" id="ML119896">
    <property type="protein sequence ID" value="RPA71832.1"/>
    <property type="molecule type" value="Genomic_DNA"/>
</dbReference>
<proteinExistence type="predicted"/>
<accession>A0A3N4HBL4</accession>
<name>A0A3N4HBL4_ASCIM</name>
<organism evidence="1 2">
    <name type="scientific">Ascobolus immersus RN42</name>
    <dbReference type="NCBI Taxonomy" id="1160509"/>
    <lineage>
        <taxon>Eukaryota</taxon>
        <taxon>Fungi</taxon>
        <taxon>Dikarya</taxon>
        <taxon>Ascomycota</taxon>
        <taxon>Pezizomycotina</taxon>
        <taxon>Pezizomycetes</taxon>
        <taxon>Pezizales</taxon>
        <taxon>Ascobolaceae</taxon>
        <taxon>Ascobolus</taxon>
    </lineage>
</organism>
<gene>
    <name evidence="1" type="ORF">BJ508DRAFT_335646</name>
</gene>
<sequence>MGSSPIPSLFTLPPELILLVFKHAPYLKTIEALAEAHPRFQAILDSNNSAIYTALTARLYGPKALRLLMLSTPGALLDKTRKFLAAHARPVSAESREEYWNLMEEVQPDIRENPQTPDFWISGAFFGDGGTMDKIGFLKARWTVTKNWWEPYEKIYTTWKTRSFNYPELEAASDDSDDSDDSVAPFQCLPCKEAADGHCYWHGRCYDAEWINKRRKDGVLSTTVQVAKDVTLFYPTGMFQCFLDYMFFYAIAATPHPNSEPPAFAAWSCPGLNQESCTHCKPWAKVREEGGLHFFDYSFTGELVKRGKEAHSLFLLERVMSGSAEPELSPFADPFLCHRSAPEHELGKFYYGVSDVDMCNLNAEGEFKFLQSSKIDFDSCTKIYFNDESWPMVDVFGRTHASRGFDLRRVTVELPNGNSETRTAVVRRSEWDDYICAFKLKLISAHSNDADMAG</sequence>
<dbReference type="Proteomes" id="UP000275078">
    <property type="component" value="Unassembled WGS sequence"/>
</dbReference>
<evidence type="ECO:0000313" key="1">
    <source>
        <dbReference type="EMBL" id="RPA71832.1"/>
    </source>
</evidence>
<reference evidence="1 2" key="1">
    <citation type="journal article" date="2018" name="Nat. Ecol. Evol.">
        <title>Pezizomycetes genomes reveal the molecular basis of ectomycorrhizal truffle lifestyle.</title>
        <authorList>
            <person name="Murat C."/>
            <person name="Payen T."/>
            <person name="Noel B."/>
            <person name="Kuo A."/>
            <person name="Morin E."/>
            <person name="Chen J."/>
            <person name="Kohler A."/>
            <person name="Krizsan K."/>
            <person name="Balestrini R."/>
            <person name="Da Silva C."/>
            <person name="Montanini B."/>
            <person name="Hainaut M."/>
            <person name="Levati E."/>
            <person name="Barry K.W."/>
            <person name="Belfiori B."/>
            <person name="Cichocki N."/>
            <person name="Clum A."/>
            <person name="Dockter R.B."/>
            <person name="Fauchery L."/>
            <person name="Guy J."/>
            <person name="Iotti M."/>
            <person name="Le Tacon F."/>
            <person name="Lindquist E.A."/>
            <person name="Lipzen A."/>
            <person name="Malagnac F."/>
            <person name="Mello A."/>
            <person name="Molinier V."/>
            <person name="Miyauchi S."/>
            <person name="Poulain J."/>
            <person name="Riccioni C."/>
            <person name="Rubini A."/>
            <person name="Sitrit Y."/>
            <person name="Splivallo R."/>
            <person name="Traeger S."/>
            <person name="Wang M."/>
            <person name="Zifcakova L."/>
            <person name="Wipf D."/>
            <person name="Zambonelli A."/>
            <person name="Paolocci F."/>
            <person name="Nowrousian M."/>
            <person name="Ottonello S."/>
            <person name="Baldrian P."/>
            <person name="Spatafora J.W."/>
            <person name="Henrissat B."/>
            <person name="Nagy L.G."/>
            <person name="Aury J.M."/>
            <person name="Wincker P."/>
            <person name="Grigoriev I.V."/>
            <person name="Bonfante P."/>
            <person name="Martin F.M."/>
        </authorList>
    </citation>
    <scope>NUCLEOTIDE SEQUENCE [LARGE SCALE GENOMIC DNA]</scope>
    <source>
        <strain evidence="1 2">RN42</strain>
    </source>
</reference>
<keyword evidence="2" id="KW-1185">Reference proteome</keyword>
<protein>
    <submittedName>
        <fullName evidence="1">Uncharacterized protein</fullName>
    </submittedName>
</protein>